<gene>
    <name evidence="2" type="ORF">SAMN04488062_10137</name>
</gene>
<keyword evidence="3" id="KW-1185">Reference proteome</keyword>
<keyword evidence="1" id="KW-0472">Membrane</keyword>
<name>A0A1G7VKL2_9FLAO</name>
<proteinExistence type="predicted"/>
<feature type="transmembrane region" description="Helical" evidence="1">
    <location>
        <begin position="21"/>
        <end position="38"/>
    </location>
</feature>
<dbReference type="AlphaFoldDB" id="A0A1G7VKL2"/>
<dbReference type="Proteomes" id="UP000199274">
    <property type="component" value="Unassembled WGS sequence"/>
</dbReference>
<keyword evidence="1" id="KW-1133">Transmembrane helix</keyword>
<evidence type="ECO:0000256" key="1">
    <source>
        <dbReference type="SAM" id="Phobius"/>
    </source>
</evidence>
<dbReference type="OrthoDB" id="1351456at2"/>
<dbReference type="RefSeq" id="WP_139171363.1">
    <property type="nucleotide sequence ID" value="NZ_FNDB01000001.1"/>
</dbReference>
<evidence type="ECO:0000313" key="3">
    <source>
        <dbReference type="Proteomes" id="UP000199274"/>
    </source>
</evidence>
<protein>
    <submittedName>
        <fullName evidence="2">Uncharacterized protein</fullName>
    </submittedName>
</protein>
<feature type="transmembrane region" description="Helical" evidence="1">
    <location>
        <begin position="50"/>
        <end position="69"/>
    </location>
</feature>
<keyword evidence="1" id="KW-0812">Transmembrane</keyword>
<accession>A0A1G7VKL2</accession>
<evidence type="ECO:0000313" key="2">
    <source>
        <dbReference type="EMBL" id="SDG59939.1"/>
    </source>
</evidence>
<dbReference type="EMBL" id="FNDB01000001">
    <property type="protein sequence ID" value="SDG59939.1"/>
    <property type="molecule type" value="Genomic_DNA"/>
</dbReference>
<sequence length="210" mass="24447">MQKFSIYIKSNKFYWTAEIKTYSFILFCCALMLVKQKFLNIEENYIDKLFGWFAVCGFIFALILKLYNLNKIEPLRGKLEGFISFEKESITVGKEIYQIETIRNIKISNDDYIGKLVNFTKGNLGPALSNGINNSIIFFLESNQSRKYQFELIHSDDFQKVRHELINYHIYGKIEFDELANVLGEKSRSETAELKLEIENKAKSLTAVLS</sequence>
<reference evidence="3" key="1">
    <citation type="submission" date="2016-10" db="EMBL/GenBank/DDBJ databases">
        <authorList>
            <person name="Varghese N."/>
            <person name="Submissions S."/>
        </authorList>
    </citation>
    <scope>NUCLEOTIDE SEQUENCE [LARGE SCALE GENOMIC DNA]</scope>
    <source>
        <strain evidence="3">CGMCC 1.2747</strain>
    </source>
</reference>
<organism evidence="2 3">
    <name type="scientific">Flavobacterium omnivorum</name>
    <dbReference type="NCBI Taxonomy" id="178355"/>
    <lineage>
        <taxon>Bacteria</taxon>
        <taxon>Pseudomonadati</taxon>
        <taxon>Bacteroidota</taxon>
        <taxon>Flavobacteriia</taxon>
        <taxon>Flavobacteriales</taxon>
        <taxon>Flavobacteriaceae</taxon>
        <taxon>Flavobacterium</taxon>
    </lineage>
</organism>